<protein>
    <submittedName>
        <fullName evidence="1">Uncharacterized protein</fullName>
    </submittedName>
</protein>
<sequence length="141" mass="15714">MISKKVREFFVSLMEAKTQTSSDIGASAVGYDPETEQYTGVFNPSVVNKFIDEGVLELVADENALTTILLNNRSDFLSGFASGVSEAKLGRDQYYADYNANPFAFSVGYEHFLQINKKKRPIPGYLCHGFVDEQTGEIHKQ</sequence>
<proteinExistence type="predicted"/>
<name>A0AAE9YR50_9GAMM</name>
<accession>A0AAE9YR50</accession>
<reference evidence="1 2" key="1">
    <citation type="journal article" date="2015" name="Genome Announc.">
        <title>Draft Genome Sequences of Marine Isolates of Thalassomonas viridans and Thalassomonas actiniarum.</title>
        <authorList>
            <person name="Olonade I."/>
            <person name="van Zyl L.J."/>
            <person name="Trindade M."/>
        </authorList>
    </citation>
    <scope>NUCLEOTIDE SEQUENCE [LARGE SCALE GENOMIC DNA]</scope>
    <source>
        <strain evidence="1 2">A5K-106</strain>
    </source>
</reference>
<reference evidence="1 2" key="2">
    <citation type="journal article" date="2022" name="Mar. Drugs">
        <title>Bioassay-Guided Fractionation Leads to the Detection of Cholic Acid Generated by the Rare Thalassomonas sp.</title>
        <authorList>
            <person name="Pheiffer F."/>
            <person name="Schneider Y.K."/>
            <person name="Hansen E.H."/>
            <person name="Andersen J.H."/>
            <person name="Isaksson J."/>
            <person name="Busche T."/>
            <person name="R C."/>
            <person name="Kalinowski J."/>
            <person name="Zyl L.V."/>
            <person name="Trindade M."/>
        </authorList>
    </citation>
    <scope>NUCLEOTIDE SEQUENCE [LARGE SCALE GENOMIC DNA]</scope>
    <source>
        <strain evidence="1 2">A5K-106</strain>
    </source>
</reference>
<dbReference type="KEGG" id="tact:SG35_022510"/>
<organism evidence="1 2">
    <name type="scientific">Thalassomonas actiniarum</name>
    <dbReference type="NCBI Taxonomy" id="485447"/>
    <lineage>
        <taxon>Bacteria</taxon>
        <taxon>Pseudomonadati</taxon>
        <taxon>Pseudomonadota</taxon>
        <taxon>Gammaproteobacteria</taxon>
        <taxon>Alteromonadales</taxon>
        <taxon>Colwelliaceae</taxon>
        <taxon>Thalassomonas</taxon>
    </lineage>
</organism>
<dbReference type="EMBL" id="CP059735">
    <property type="protein sequence ID" value="WDD98027.1"/>
    <property type="molecule type" value="Genomic_DNA"/>
</dbReference>
<evidence type="ECO:0000313" key="2">
    <source>
        <dbReference type="Proteomes" id="UP000032568"/>
    </source>
</evidence>
<gene>
    <name evidence="1" type="ORF">SG35_022510</name>
</gene>
<dbReference type="Proteomes" id="UP000032568">
    <property type="component" value="Chromosome"/>
</dbReference>
<keyword evidence="2" id="KW-1185">Reference proteome</keyword>
<evidence type="ECO:0000313" key="1">
    <source>
        <dbReference type="EMBL" id="WDD98027.1"/>
    </source>
</evidence>
<dbReference type="AlphaFoldDB" id="A0AAE9YR50"/>